<comment type="caution">
    <text evidence="6">The sequence shown here is derived from an EMBL/GenBank/DDBJ whole genome shotgun (WGS) entry which is preliminary data.</text>
</comment>
<keyword evidence="2 4" id="KW-0808">Transferase</keyword>
<dbReference type="PANTHER" id="PTHR10584:SF166">
    <property type="entry name" value="RIBOKINASE"/>
    <property type="match status" value="1"/>
</dbReference>
<feature type="domain" description="Carbohydrate kinase PfkB" evidence="5">
    <location>
        <begin position="11"/>
        <end position="304"/>
    </location>
</feature>
<dbReference type="Proteomes" id="UP001652394">
    <property type="component" value="Unassembled WGS sequence"/>
</dbReference>
<evidence type="ECO:0000256" key="4">
    <source>
        <dbReference type="RuleBase" id="RU003704"/>
    </source>
</evidence>
<evidence type="ECO:0000256" key="3">
    <source>
        <dbReference type="ARBA" id="ARBA00022777"/>
    </source>
</evidence>
<protein>
    <submittedName>
        <fullName evidence="6">Carbohydrate kinase family protein</fullName>
    </submittedName>
</protein>
<comment type="similarity">
    <text evidence="1 4">Belongs to the carbohydrate kinase PfkB family.</text>
</comment>
<accession>A0ABT2T7B9</accession>
<dbReference type="PROSITE" id="PS00584">
    <property type="entry name" value="PFKB_KINASES_2"/>
    <property type="match status" value="1"/>
</dbReference>
<dbReference type="SUPFAM" id="SSF53613">
    <property type="entry name" value="Ribokinase-like"/>
    <property type="match status" value="1"/>
</dbReference>
<dbReference type="GO" id="GO:0016301">
    <property type="term" value="F:kinase activity"/>
    <property type="evidence" value="ECO:0007669"/>
    <property type="project" value="UniProtKB-KW"/>
</dbReference>
<dbReference type="InterPro" id="IPR002173">
    <property type="entry name" value="Carboh/pur_kinase_PfkB_CS"/>
</dbReference>
<dbReference type="InterPro" id="IPR029056">
    <property type="entry name" value="Ribokinase-like"/>
</dbReference>
<evidence type="ECO:0000313" key="7">
    <source>
        <dbReference type="Proteomes" id="UP001652394"/>
    </source>
</evidence>
<sequence length="314" mass="33411">MKSAESFQAPEILCIGQVLMDCIIKGWNAASENTRVQTADSVTLSPGGDAFNESVIFSRLGHTVRTVCVLGNDLAGKTLHELLADNGILTDSILHSNNVPTPVSPLLVNTDGNRKSINAVSRLDDFLHIPPTLFQDARLVCLASLFRPPLTRPETIASICRTAKAAGAIVAADTKLPLHSPLSLTDLKAALPYIDYIFPNESEAAFYTQEKDYTAMADVFLNYGVKNVIIKAGENGCFAKNAAASFTLPAFPVHVADSTGAGDNFAAGFLSSILRGKDFKQALTFASACAALCIQSVGATSGVQDRDQVENFLT</sequence>
<evidence type="ECO:0000256" key="2">
    <source>
        <dbReference type="ARBA" id="ARBA00022679"/>
    </source>
</evidence>
<reference evidence="6 7" key="1">
    <citation type="journal article" date="2021" name="ISME Commun">
        <title>Automated analysis of genomic sequences facilitates high-throughput and comprehensive description of bacteria.</title>
        <authorList>
            <person name="Hitch T.C.A."/>
        </authorList>
    </citation>
    <scope>NUCLEOTIDE SEQUENCE [LARGE SCALE GENOMIC DNA]</scope>
    <source>
        <strain evidence="6 7">H2_18</strain>
    </source>
</reference>
<dbReference type="InterPro" id="IPR002139">
    <property type="entry name" value="Ribo/fructo_kinase"/>
</dbReference>
<organism evidence="6 7">
    <name type="scientific">Faecalicatena acetigenes</name>
    <dbReference type="NCBI Taxonomy" id="2981790"/>
    <lineage>
        <taxon>Bacteria</taxon>
        <taxon>Bacillati</taxon>
        <taxon>Bacillota</taxon>
        <taxon>Clostridia</taxon>
        <taxon>Lachnospirales</taxon>
        <taxon>Lachnospiraceae</taxon>
        <taxon>Faecalicatena</taxon>
    </lineage>
</organism>
<dbReference type="CDD" id="cd01166">
    <property type="entry name" value="KdgK"/>
    <property type="match status" value="1"/>
</dbReference>
<dbReference type="InterPro" id="IPR011611">
    <property type="entry name" value="PfkB_dom"/>
</dbReference>
<dbReference type="PROSITE" id="PS00583">
    <property type="entry name" value="PFKB_KINASES_1"/>
    <property type="match status" value="1"/>
</dbReference>
<dbReference type="Gene3D" id="3.40.1190.20">
    <property type="match status" value="1"/>
</dbReference>
<proteinExistence type="inferred from homology"/>
<dbReference type="PANTHER" id="PTHR10584">
    <property type="entry name" value="SUGAR KINASE"/>
    <property type="match status" value="1"/>
</dbReference>
<evidence type="ECO:0000256" key="1">
    <source>
        <dbReference type="ARBA" id="ARBA00010688"/>
    </source>
</evidence>
<dbReference type="Pfam" id="PF00294">
    <property type="entry name" value="PfkB"/>
    <property type="match status" value="1"/>
</dbReference>
<name>A0ABT2T7B9_9FIRM</name>
<dbReference type="EMBL" id="JAOQJX010000001">
    <property type="protein sequence ID" value="MCU6746153.1"/>
    <property type="molecule type" value="Genomic_DNA"/>
</dbReference>
<dbReference type="PRINTS" id="PR00990">
    <property type="entry name" value="RIBOKINASE"/>
</dbReference>
<keyword evidence="3 4" id="KW-0418">Kinase</keyword>
<evidence type="ECO:0000313" key="6">
    <source>
        <dbReference type="EMBL" id="MCU6746153.1"/>
    </source>
</evidence>
<keyword evidence="7" id="KW-1185">Reference proteome</keyword>
<dbReference type="RefSeq" id="WP_059067541.1">
    <property type="nucleotide sequence ID" value="NZ_JAOQJX010000001.1"/>
</dbReference>
<gene>
    <name evidence="6" type="ORF">OCV51_00510</name>
</gene>
<evidence type="ECO:0000259" key="5">
    <source>
        <dbReference type="Pfam" id="PF00294"/>
    </source>
</evidence>